<accession>T1E8E4</accession>
<proteinExistence type="evidence at transcript level"/>
<protein>
    <submittedName>
        <fullName evidence="1">Uncharacterized protein</fullName>
    </submittedName>
</protein>
<name>T1E8E4_ANOAQ</name>
<organism evidence="1">
    <name type="scientific">Anopheles aquasalis</name>
    <name type="common">Malaria mosquito</name>
    <dbReference type="NCBI Taxonomy" id="42839"/>
    <lineage>
        <taxon>Eukaryota</taxon>
        <taxon>Metazoa</taxon>
        <taxon>Ecdysozoa</taxon>
        <taxon>Arthropoda</taxon>
        <taxon>Hexapoda</taxon>
        <taxon>Insecta</taxon>
        <taxon>Pterygota</taxon>
        <taxon>Neoptera</taxon>
        <taxon>Endopterygota</taxon>
        <taxon>Diptera</taxon>
        <taxon>Nematocera</taxon>
        <taxon>Culicoidea</taxon>
        <taxon>Culicidae</taxon>
        <taxon>Anophelinae</taxon>
        <taxon>Anopheles</taxon>
    </lineage>
</organism>
<sequence length="110" mass="12822">MIPEQDVKDNHREELIYLYHQQFSDLLKRLGFLGKIPTLLDLQLELLRCSGLELFHYAVFSSFRYMDVTKMDIEALLTGQADNPALNNPTFKSMIHRELTRFLHQGVLVA</sequence>
<dbReference type="EMBL" id="GAMD01002252">
    <property type="protein sequence ID" value="JAA99338.1"/>
    <property type="molecule type" value="mRNA"/>
</dbReference>
<dbReference type="AlphaFoldDB" id="T1E8E4"/>
<evidence type="ECO:0000313" key="1">
    <source>
        <dbReference type="EMBL" id="JAA99338.1"/>
    </source>
</evidence>
<reference evidence="1" key="1">
    <citation type="submission" date="2013-07" db="EMBL/GenBank/DDBJ databases">
        <title>Transcriptome sequencing and developmental regulation of gene expression in Anopheles aquasalis.</title>
        <authorList>
            <consortium name="Brazilian Malaria Network (MCT/CNPq/MS/SCTIE/DECIT/PRONEX 555648/2009-5) and Research Network on Bioactive Molecules from Arthropod Vectors (NAP-MOBIARVE"/>
            <consortium name="University of Sao Paulo)"/>
            <person name="Marinotti O."/>
            <person name="Ribeiro J.M.C."/>
            <person name="Costa-da-Silva A.L."/>
            <person name="Silva M.C.P."/>
            <person name="Lopes A.R."/>
            <person name="Barros M.S."/>
            <person name="Sa-Nunes A."/>
            <person name="Konjin B.B."/>
            <person name="Carvalho E."/>
            <person name="Suesdek L."/>
            <person name="Silva-Neto M.A.C."/>
            <person name="Capurro M.L."/>
        </authorList>
    </citation>
    <scope>NUCLEOTIDE SEQUENCE</scope>
    <source>
        <tissue evidence="1">Whole body</tissue>
    </source>
</reference>
<dbReference type="VEuPathDB" id="VectorBase:AAQUA_002277"/>